<accession>A0A916ZK33</accession>
<evidence type="ECO:0000256" key="1">
    <source>
        <dbReference type="SAM" id="Phobius"/>
    </source>
</evidence>
<gene>
    <name evidence="2" type="ORF">GCM10011529_05120</name>
</gene>
<name>A0A916ZK33_9SPHN</name>
<protein>
    <submittedName>
        <fullName evidence="2">Uncharacterized protein</fullName>
    </submittedName>
</protein>
<keyword evidence="3" id="KW-1185">Reference proteome</keyword>
<sequence>MSMLQDAKLAMMGVTHLDKDALHIHIGLAAFFAAALVLRWPIGGGRPWLAALALAVGGEIWDIIDTARVKSPQIFYANWHDVWNTLLWPTAVTLLARWTQLLQRR</sequence>
<proteinExistence type="predicted"/>
<keyword evidence="1" id="KW-0812">Transmembrane</keyword>
<feature type="transmembrane region" description="Helical" evidence="1">
    <location>
        <begin position="21"/>
        <end position="42"/>
    </location>
</feature>
<keyword evidence="1" id="KW-0472">Membrane</keyword>
<dbReference type="Proteomes" id="UP000635071">
    <property type="component" value="Unassembled WGS sequence"/>
</dbReference>
<evidence type="ECO:0000313" key="2">
    <source>
        <dbReference type="EMBL" id="GGE01739.1"/>
    </source>
</evidence>
<comment type="caution">
    <text evidence="2">The sequence shown here is derived from an EMBL/GenBank/DDBJ whole genome shotgun (WGS) entry which is preliminary data.</text>
</comment>
<organism evidence="2 3">
    <name type="scientific">Sandarakinorhabdus glacialis</name>
    <dbReference type="NCBI Taxonomy" id="1614636"/>
    <lineage>
        <taxon>Bacteria</taxon>
        <taxon>Pseudomonadati</taxon>
        <taxon>Pseudomonadota</taxon>
        <taxon>Alphaproteobacteria</taxon>
        <taxon>Sphingomonadales</taxon>
        <taxon>Sphingosinicellaceae</taxon>
        <taxon>Sandarakinorhabdus</taxon>
    </lineage>
</organism>
<dbReference type="RefSeq" id="WP_188761329.1">
    <property type="nucleotide sequence ID" value="NZ_BMJM01000001.1"/>
</dbReference>
<dbReference type="EMBL" id="BMJM01000001">
    <property type="protein sequence ID" value="GGE01739.1"/>
    <property type="molecule type" value="Genomic_DNA"/>
</dbReference>
<reference evidence="2" key="1">
    <citation type="journal article" date="2014" name="Int. J. Syst. Evol. Microbiol.">
        <title>Complete genome sequence of Corynebacterium casei LMG S-19264T (=DSM 44701T), isolated from a smear-ripened cheese.</title>
        <authorList>
            <consortium name="US DOE Joint Genome Institute (JGI-PGF)"/>
            <person name="Walter F."/>
            <person name="Albersmeier A."/>
            <person name="Kalinowski J."/>
            <person name="Ruckert C."/>
        </authorList>
    </citation>
    <scope>NUCLEOTIDE SEQUENCE</scope>
    <source>
        <strain evidence="2">CGMCC 1.15519</strain>
    </source>
</reference>
<reference evidence="2" key="2">
    <citation type="submission" date="2020-09" db="EMBL/GenBank/DDBJ databases">
        <authorList>
            <person name="Sun Q."/>
            <person name="Zhou Y."/>
        </authorList>
    </citation>
    <scope>NUCLEOTIDE SEQUENCE</scope>
    <source>
        <strain evidence="2">CGMCC 1.15519</strain>
    </source>
</reference>
<evidence type="ECO:0000313" key="3">
    <source>
        <dbReference type="Proteomes" id="UP000635071"/>
    </source>
</evidence>
<dbReference type="AlphaFoldDB" id="A0A916ZK33"/>
<keyword evidence="1" id="KW-1133">Transmembrane helix</keyword>